<dbReference type="PANTHER" id="PTHR46599:SF6">
    <property type="entry name" value="DUAL SPECIFICITY PHOSPHATASE 26"/>
    <property type="match status" value="1"/>
</dbReference>
<feature type="domain" description="PiggyBac transposable element-derived protein" evidence="2">
    <location>
        <begin position="85"/>
        <end position="183"/>
    </location>
</feature>
<organism evidence="3 4">
    <name type="scientific">Muraenolepis orangiensis</name>
    <name type="common">Patagonian moray cod</name>
    <dbReference type="NCBI Taxonomy" id="630683"/>
    <lineage>
        <taxon>Eukaryota</taxon>
        <taxon>Metazoa</taxon>
        <taxon>Chordata</taxon>
        <taxon>Craniata</taxon>
        <taxon>Vertebrata</taxon>
        <taxon>Euteleostomi</taxon>
        <taxon>Actinopterygii</taxon>
        <taxon>Neopterygii</taxon>
        <taxon>Teleostei</taxon>
        <taxon>Neoteleostei</taxon>
        <taxon>Acanthomorphata</taxon>
        <taxon>Zeiogadaria</taxon>
        <taxon>Gadariae</taxon>
        <taxon>Gadiformes</taxon>
        <taxon>Muraenolepidoidei</taxon>
        <taxon>Muraenolepididae</taxon>
        <taxon>Muraenolepis</taxon>
    </lineage>
</organism>
<name>A0A9Q0DSF0_9TELE</name>
<dbReference type="Proteomes" id="UP001148018">
    <property type="component" value="Unassembled WGS sequence"/>
</dbReference>
<evidence type="ECO:0000313" key="3">
    <source>
        <dbReference type="EMBL" id="KAJ3592816.1"/>
    </source>
</evidence>
<evidence type="ECO:0000256" key="1">
    <source>
        <dbReference type="SAM" id="MobiDB-lite"/>
    </source>
</evidence>
<proteinExistence type="predicted"/>
<reference evidence="3" key="1">
    <citation type="submission" date="2022-07" db="EMBL/GenBank/DDBJ databases">
        <title>Chromosome-level genome of Muraenolepis orangiensis.</title>
        <authorList>
            <person name="Kim J."/>
        </authorList>
    </citation>
    <scope>NUCLEOTIDE SEQUENCE</scope>
    <source>
        <strain evidence="3">KU_S4_2022</strain>
        <tissue evidence="3">Muscle</tissue>
    </source>
</reference>
<sequence>MKERIEVEPEIEEDVSEIEDNIDPDFDPDHCETDQSTDGEEEAPEKNTPVEEAPEEEESEEDTPGEEAPEVTFQSKDGNFLWYSGDDKLAAIRNVWERWVERLPLMYNPGPEETVDERLVPFRGRCPFKQYIPSKPGKYGIKIWAACDARSSYNWNMQVYTGKPVTGRPGKKTGMRVVLDMTAGHM</sequence>
<dbReference type="AlphaFoldDB" id="A0A9Q0DSF0"/>
<keyword evidence="4" id="KW-1185">Reference proteome</keyword>
<dbReference type="InterPro" id="IPR029526">
    <property type="entry name" value="PGBD"/>
</dbReference>
<evidence type="ECO:0000259" key="2">
    <source>
        <dbReference type="Pfam" id="PF13843"/>
    </source>
</evidence>
<dbReference type="PANTHER" id="PTHR46599">
    <property type="entry name" value="PIGGYBAC TRANSPOSABLE ELEMENT-DERIVED PROTEIN 4"/>
    <property type="match status" value="1"/>
</dbReference>
<accession>A0A9Q0DSF0</accession>
<dbReference type="OrthoDB" id="10030973at2759"/>
<comment type="caution">
    <text evidence="3">The sequence shown here is derived from an EMBL/GenBank/DDBJ whole genome shotgun (WGS) entry which is preliminary data.</text>
</comment>
<gene>
    <name evidence="3" type="ORF">NHX12_005155</name>
</gene>
<dbReference type="EMBL" id="JANIIK010000112">
    <property type="protein sequence ID" value="KAJ3592816.1"/>
    <property type="molecule type" value="Genomic_DNA"/>
</dbReference>
<dbReference type="Pfam" id="PF13843">
    <property type="entry name" value="DDE_Tnp_1_7"/>
    <property type="match status" value="1"/>
</dbReference>
<feature type="region of interest" description="Disordered" evidence="1">
    <location>
        <begin position="1"/>
        <end position="74"/>
    </location>
</feature>
<feature type="compositionally biased region" description="Acidic residues" evidence="1">
    <location>
        <begin position="8"/>
        <end position="26"/>
    </location>
</feature>
<feature type="compositionally biased region" description="Acidic residues" evidence="1">
    <location>
        <begin position="52"/>
        <end position="69"/>
    </location>
</feature>
<protein>
    <recommendedName>
        <fullName evidence="2">PiggyBac transposable element-derived protein domain-containing protein</fullName>
    </recommendedName>
</protein>
<evidence type="ECO:0000313" key="4">
    <source>
        <dbReference type="Proteomes" id="UP001148018"/>
    </source>
</evidence>